<organism evidence="2 3">
    <name type="scientific">Bacteroides fragilis 3_1_12</name>
    <dbReference type="NCBI Taxonomy" id="457424"/>
    <lineage>
        <taxon>Bacteria</taxon>
        <taxon>Pseudomonadati</taxon>
        <taxon>Bacteroidota</taxon>
        <taxon>Bacteroidia</taxon>
        <taxon>Bacteroidales</taxon>
        <taxon>Bacteroidaceae</taxon>
        <taxon>Bacteroides</taxon>
    </lineage>
</organism>
<protein>
    <recommendedName>
        <fullName evidence="4">PcfJ-like protein</fullName>
    </recommendedName>
</protein>
<keyword evidence="3" id="KW-1185">Reference proteome</keyword>
<evidence type="ECO:0000313" key="3">
    <source>
        <dbReference type="Proteomes" id="UP000005101"/>
    </source>
</evidence>
<name>A0ABN0BGJ1_BACFG</name>
<sequence length="423" mass="49986">MTMKARTKFQHKVVAANRRLLPITEKQTEWAFRHTVGHYAFRTPSGQTTCLDCGYRWNETKTKHCHCPNCHAKLTLKDTLCRKTDEKSYFSVITTQDGFQVQRIFRMTVYYHKSRKARTDVCEVARYWLDENGKTALTALQRAMGRYLDCFLYGSGLELRNDNYVYKYIADCYVYPRYTSIPKLRRNGLKGSFADIAPQKLMKALLSDSRVETILKSGRKRDLKYFIDHPQDLDFCWPSYKIVLRQKYRIKDMGIWTDYLRMLDRCGKDLHNAHYVCPADLKAEHDKYQNKVRILQEQKKRMEQMKRARENEARFRELKGKFFGLEFTDGTIVVRVLDSVEAYYDEGNALHHCVGQCEYYLKPNTLVFSARIENKRVETVELSLETFKVLQSRGLCNKNTKYHKRIMNLVHKNIALVRKRMTA</sequence>
<accession>A0ABN0BGJ1</accession>
<dbReference type="Pfam" id="PF14284">
    <property type="entry name" value="PcfJ"/>
    <property type="match status" value="1"/>
</dbReference>
<evidence type="ECO:0000313" key="2">
    <source>
        <dbReference type="EMBL" id="EFR52074.1"/>
    </source>
</evidence>
<dbReference type="EMBL" id="EQ973213">
    <property type="protein sequence ID" value="EFR52074.1"/>
    <property type="molecule type" value="Genomic_DNA"/>
</dbReference>
<feature type="coiled-coil region" evidence="1">
    <location>
        <begin position="285"/>
        <end position="312"/>
    </location>
</feature>
<evidence type="ECO:0000256" key="1">
    <source>
        <dbReference type="SAM" id="Coils"/>
    </source>
</evidence>
<gene>
    <name evidence="2" type="ORF">BFAG_00768</name>
</gene>
<reference evidence="2 3" key="1">
    <citation type="submission" date="2008-12" db="EMBL/GenBank/DDBJ databases">
        <title>Annotation of Bacteroides fragilis strain 3_1_12.</title>
        <authorList>
            <consortium name="The Broad Institute Genome Sequencing Platform"/>
            <person name="Ward D."/>
            <person name="Young S.K."/>
            <person name="Kodira C.D."/>
            <person name="Zeng Q."/>
            <person name="Koehrsen M."/>
            <person name="Alvarado L."/>
            <person name="Berlin A."/>
            <person name="Borenstein D."/>
            <person name="Chen Z."/>
            <person name="Engels R."/>
            <person name="Freedman E."/>
            <person name="Gellesch M."/>
            <person name="Goldberg J."/>
            <person name="Griggs A."/>
            <person name="Gujja S."/>
            <person name="Heiman D."/>
            <person name="Hepburn T."/>
            <person name="Howarth C."/>
            <person name="Jen D."/>
            <person name="Larson L."/>
            <person name="Lewis B."/>
            <person name="Mehta T."/>
            <person name="Park D."/>
            <person name="Pearson M."/>
            <person name="Roberts A."/>
            <person name="Saif S."/>
            <person name="Shea T."/>
            <person name="Shenoy N."/>
            <person name="Sisk P."/>
            <person name="Stolte C."/>
            <person name="Sykes S."/>
            <person name="Walk T."/>
            <person name="White J."/>
            <person name="Yandava C."/>
            <person name="Allen-Vercoe E."/>
            <person name="Strauss J."/>
            <person name="Ambrose C."/>
            <person name="Lander E."/>
            <person name="Nusbaum C."/>
            <person name="Galagan J."/>
            <person name="Birren B."/>
        </authorList>
    </citation>
    <scope>NUCLEOTIDE SEQUENCE [LARGE SCALE GENOMIC DNA]</scope>
    <source>
        <strain evidence="2 3">3_1_12</strain>
    </source>
</reference>
<evidence type="ECO:0008006" key="4">
    <source>
        <dbReference type="Google" id="ProtNLM"/>
    </source>
</evidence>
<proteinExistence type="predicted"/>
<dbReference type="Proteomes" id="UP000005101">
    <property type="component" value="Unassembled WGS sequence"/>
</dbReference>
<keyword evidence="1" id="KW-0175">Coiled coil</keyword>
<dbReference type="InterPro" id="IPR025586">
    <property type="entry name" value="PcfJ"/>
</dbReference>